<evidence type="ECO:0008006" key="4">
    <source>
        <dbReference type="Google" id="ProtNLM"/>
    </source>
</evidence>
<evidence type="ECO:0000256" key="1">
    <source>
        <dbReference type="SAM" id="SignalP"/>
    </source>
</evidence>
<protein>
    <recommendedName>
        <fullName evidence="4">Ig-like domain-containing protein</fullName>
    </recommendedName>
</protein>
<organism evidence="2 3">
    <name type="scientific">Sinosporangium siamense</name>
    <dbReference type="NCBI Taxonomy" id="1367973"/>
    <lineage>
        <taxon>Bacteria</taxon>
        <taxon>Bacillati</taxon>
        <taxon>Actinomycetota</taxon>
        <taxon>Actinomycetes</taxon>
        <taxon>Streptosporangiales</taxon>
        <taxon>Streptosporangiaceae</taxon>
        <taxon>Sinosporangium</taxon>
    </lineage>
</organism>
<evidence type="ECO:0000313" key="3">
    <source>
        <dbReference type="Proteomes" id="UP000606172"/>
    </source>
</evidence>
<accession>A0A919RG25</accession>
<sequence length="343" mass="37263">MAASMVAGVLSAPAAAASASAKSKPIVKVGTPKASPRNYEGECPKKVTFSSTVKLKLKGKAKVQYRWIYDDGSKSAVRSFTARGKGTTKSYTLRKTAKFTGDSEGWYALQVVAPRKVTSKRGYYSVTCEADDPDYGKDRVEVSLSADQGGYSGPCTPTQPKIGFTGTVRVYGGTEWVTYRWLKNGDVVDSGSARADEWTKLQYSFKPSASDRGWVSLEVDHPHYKRVVSDREYYSVKCEGSSNDVSASVSAPADYKGSCPATRTFTGSITHNGSGKVSYQWIGENYTGPIRELDFSGWGSSTKSVADEPVSTSSNVWRKLRIHSPKYVESNAATAKVECETPR</sequence>
<keyword evidence="1" id="KW-0732">Signal</keyword>
<dbReference type="Proteomes" id="UP000606172">
    <property type="component" value="Unassembled WGS sequence"/>
</dbReference>
<feature type="signal peptide" evidence="1">
    <location>
        <begin position="1"/>
        <end position="16"/>
    </location>
</feature>
<keyword evidence="3" id="KW-1185">Reference proteome</keyword>
<reference evidence="2" key="1">
    <citation type="submission" date="2021-01" db="EMBL/GenBank/DDBJ databases">
        <title>Whole genome shotgun sequence of Sinosporangium siamense NBRC 109515.</title>
        <authorList>
            <person name="Komaki H."/>
            <person name="Tamura T."/>
        </authorList>
    </citation>
    <scope>NUCLEOTIDE SEQUENCE</scope>
    <source>
        <strain evidence="2">NBRC 109515</strain>
    </source>
</reference>
<name>A0A919RG25_9ACTN</name>
<proteinExistence type="predicted"/>
<gene>
    <name evidence="2" type="ORF">Ssi02_34770</name>
</gene>
<comment type="caution">
    <text evidence="2">The sequence shown here is derived from an EMBL/GenBank/DDBJ whole genome shotgun (WGS) entry which is preliminary data.</text>
</comment>
<dbReference type="EMBL" id="BOOW01000020">
    <property type="protein sequence ID" value="GII93246.1"/>
    <property type="molecule type" value="Genomic_DNA"/>
</dbReference>
<dbReference type="AlphaFoldDB" id="A0A919RG25"/>
<feature type="chain" id="PRO_5038646208" description="Ig-like domain-containing protein" evidence="1">
    <location>
        <begin position="17"/>
        <end position="343"/>
    </location>
</feature>
<dbReference type="RefSeq" id="WP_204026525.1">
    <property type="nucleotide sequence ID" value="NZ_BOOW01000020.1"/>
</dbReference>
<evidence type="ECO:0000313" key="2">
    <source>
        <dbReference type="EMBL" id="GII93246.1"/>
    </source>
</evidence>